<feature type="domain" description="Ig-like" evidence="1">
    <location>
        <begin position="50"/>
        <end position="146"/>
    </location>
</feature>
<dbReference type="Pfam" id="PF07686">
    <property type="entry name" value="V-set"/>
    <property type="match status" value="1"/>
</dbReference>
<dbReference type="AlphaFoldDB" id="A0A979FLT4"/>
<dbReference type="Gene3D" id="2.60.40.10">
    <property type="entry name" value="Immunoglobulins"/>
    <property type="match status" value="1"/>
</dbReference>
<protein>
    <submittedName>
        <fullName evidence="3">Uncharacterized protein LOC125178137</fullName>
    </submittedName>
</protein>
<name>A0A979FLT4_HYAAZ</name>
<dbReference type="GeneID" id="125178137"/>
<keyword evidence="2" id="KW-1185">Reference proteome</keyword>
<gene>
    <name evidence="3" type="primary">LOC125178137</name>
</gene>
<dbReference type="SUPFAM" id="SSF48726">
    <property type="entry name" value="Immunoglobulin"/>
    <property type="match status" value="1"/>
</dbReference>
<proteinExistence type="predicted"/>
<dbReference type="OrthoDB" id="6343941at2759"/>
<dbReference type="PANTHER" id="PTHR21261:SF15">
    <property type="entry name" value="BEATEN PATH IIIA, ISOFORM D-RELATED"/>
    <property type="match status" value="1"/>
</dbReference>
<dbReference type="InterPro" id="IPR007110">
    <property type="entry name" value="Ig-like_dom"/>
</dbReference>
<evidence type="ECO:0000313" key="3">
    <source>
        <dbReference type="RefSeq" id="XP_047737184.1"/>
    </source>
</evidence>
<dbReference type="KEGG" id="hazt:125178137"/>
<dbReference type="InterPro" id="IPR013106">
    <property type="entry name" value="Ig_V-set"/>
</dbReference>
<reference evidence="3" key="1">
    <citation type="submission" date="2025-08" db="UniProtKB">
        <authorList>
            <consortium name="RefSeq"/>
        </authorList>
    </citation>
    <scope>IDENTIFICATION</scope>
    <source>
        <tissue evidence="3">Whole organism</tissue>
    </source>
</reference>
<feature type="domain" description="Ig-like" evidence="1">
    <location>
        <begin position="152"/>
        <end position="257"/>
    </location>
</feature>
<dbReference type="RefSeq" id="XP_047737184.1">
    <property type="nucleotide sequence ID" value="XM_047881228.1"/>
</dbReference>
<dbReference type="InterPro" id="IPR013783">
    <property type="entry name" value="Ig-like_fold"/>
</dbReference>
<organism evidence="2 3">
    <name type="scientific">Hyalella azteca</name>
    <name type="common">Amphipod</name>
    <dbReference type="NCBI Taxonomy" id="294128"/>
    <lineage>
        <taxon>Eukaryota</taxon>
        <taxon>Metazoa</taxon>
        <taxon>Ecdysozoa</taxon>
        <taxon>Arthropoda</taxon>
        <taxon>Crustacea</taxon>
        <taxon>Multicrustacea</taxon>
        <taxon>Malacostraca</taxon>
        <taxon>Eumalacostraca</taxon>
        <taxon>Peracarida</taxon>
        <taxon>Amphipoda</taxon>
        <taxon>Senticaudata</taxon>
        <taxon>Talitrida</taxon>
        <taxon>Talitroidea</taxon>
        <taxon>Hyalellidae</taxon>
        <taxon>Hyalella</taxon>
    </lineage>
</organism>
<dbReference type="InterPro" id="IPR036179">
    <property type="entry name" value="Ig-like_dom_sf"/>
</dbReference>
<sequence>MQACKRKYIHLYDGSTHAIVLLLTSCFVFGLAAAADMLQGVDVPRFSYAGSRVNVSCSYDLTSTGLYSLKWYHNDQEFYRHVPTERNRPVVIKPSLKFNVHEVSRSDQQVTLELTSLTSEASGEYKCEVIAEHPSFRTETRAANMTVMAERPQPPAITGGQESYEAGELVQLLCTPQYLSPAALHTQPQPTITWYIAGHPAPPEHVIPHRGRAREPPGLTLSVRADKVSRLTGGGEVEFQCLLTLADSKIRSSSSMKTTLQRSSYLYNYFSAEYDEGLSERRHDRNKIKLDLSND</sequence>
<evidence type="ECO:0000259" key="1">
    <source>
        <dbReference type="PROSITE" id="PS50835"/>
    </source>
</evidence>
<evidence type="ECO:0000313" key="2">
    <source>
        <dbReference type="Proteomes" id="UP000694843"/>
    </source>
</evidence>
<dbReference type="Proteomes" id="UP000694843">
    <property type="component" value="Unplaced"/>
</dbReference>
<accession>A0A979FLT4</accession>
<dbReference type="PROSITE" id="PS50835">
    <property type="entry name" value="IG_LIKE"/>
    <property type="match status" value="2"/>
</dbReference>
<dbReference type="PANTHER" id="PTHR21261">
    <property type="entry name" value="BEAT PROTEIN"/>
    <property type="match status" value="1"/>
</dbReference>
<dbReference type="PROSITE" id="PS51257">
    <property type="entry name" value="PROKAR_LIPOPROTEIN"/>
    <property type="match status" value="1"/>
</dbReference>